<dbReference type="AlphaFoldDB" id="G9EJE8"/>
<dbReference type="InParanoid" id="G9EJE8"/>
<evidence type="ECO:0000256" key="1">
    <source>
        <dbReference type="SAM" id="Phobius"/>
    </source>
</evidence>
<dbReference type="STRING" id="658187.LDG_5310"/>
<keyword evidence="1" id="KW-0812">Transmembrane</keyword>
<keyword evidence="1" id="KW-1133">Transmembrane helix</keyword>
<proteinExistence type="predicted"/>
<gene>
    <name evidence="2" type="ORF">LDG_5310</name>
</gene>
<accession>G9EJE8</accession>
<name>G9EJE8_9GAMM</name>
<protein>
    <submittedName>
        <fullName evidence="2">Uncharacterized protein</fullName>
    </submittedName>
</protein>
<dbReference type="EMBL" id="JH413796">
    <property type="protein sequence ID" value="EHL32714.1"/>
    <property type="molecule type" value="Genomic_DNA"/>
</dbReference>
<sequence length="37" mass="4356">MLHNLCFIVAIIHEILFVSFVVFLSIRLCNEPYCDGW</sequence>
<keyword evidence="1" id="KW-0472">Membrane</keyword>
<evidence type="ECO:0000313" key="2">
    <source>
        <dbReference type="EMBL" id="EHL32714.1"/>
    </source>
</evidence>
<evidence type="ECO:0000313" key="3">
    <source>
        <dbReference type="Proteomes" id="UP000002770"/>
    </source>
</evidence>
<feature type="transmembrane region" description="Helical" evidence="1">
    <location>
        <begin position="7"/>
        <end position="26"/>
    </location>
</feature>
<dbReference type="Proteomes" id="UP000002770">
    <property type="component" value="Unassembled WGS sequence"/>
</dbReference>
<reference evidence="2 3" key="1">
    <citation type="journal article" date="2011" name="BMC Genomics">
        <title>Insight into cross-talk between intra-amoebal pathogens.</title>
        <authorList>
            <person name="Gimenez G."/>
            <person name="Bertelli C."/>
            <person name="Moliner C."/>
            <person name="Robert C."/>
            <person name="Raoult D."/>
            <person name="Fournier P.E."/>
            <person name="Greub G."/>
        </authorList>
    </citation>
    <scope>NUCLEOTIDE SEQUENCE [LARGE SCALE GENOMIC DNA]</scope>
    <source>
        <strain evidence="2 3">LLAP12</strain>
    </source>
</reference>
<organism evidence="2 3">
    <name type="scientific">Legionella drancourtii LLAP12</name>
    <dbReference type="NCBI Taxonomy" id="658187"/>
    <lineage>
        <taxon>Bacteria</taxon>
        <taxon>Pseudomonadati</taxon>
        <taxon>Pseudomonadota</taxon>
        <taxon>Gammaproteobacteria</taxon>
        <taxon>Legionellales</taxon>
        <taxon>Legionellaceae</taxon>
        <taxon>Legionella</taxon>
    </lineage>
</organism>
<dbReference type="HOGENOM" id="CLU_3345259_0_0_6"/>
<keyword evidence="3" id="KW-1185">Reference proteome</keyword>